<dbReference type="PANTHER" id="PTHR13680:SF5">
    <property type="entry name" value="CDGSH IRON-SULFUR DOMAIN-CONTAINING PROTEIN 1"/>
    <property type="match status" value="1"/>
</dbReference>
<dbReference type="Gene3D" id="3.40.5.90">
    <property type="entry name" value="CDGSH iron-sulfur domain, mitoNEET-type"/>
    <property type="match status" value="1"/>
</dbReference>
<dbReference type="FunFam" id="3.40.5.90:FF:000001">
    <property type="entry name" value="CDGSH iron-sulfur domain-containing protein 1"/>
    <property type="match status" value="1"/>
</dbReference>
<evidence type="ECO:0000256" key="8">
    <source>
        <dbReference type="ARBA" id="ARBA00023136"/>
    </source>
</evidence>
<dbReference type="GO" id="GO:0005741">
    <property type="term" value="C:mitochondrial outer membrane"/>
    <property type="evidence" value="ECO:0007669"/>
    <property type="project" value="TreeGrafter"/>
</dbReference>
<feature type="domain" description="Iron-binding zinc finger CDGSH type" evidence="10">
    <location>
        <begin position="83"/>
        <end position="121"/>
    </location>
</feature>
<keyword evidence="4 9" id="KW-0479">Metal-binding</keyword>
<evidence type="ECO:0000313" key="11">
    <source>
        <dbReference type="EMBL" id="KAK2572718.1"/>
    </source>
</evidence>
<dbReference type="GO" id="GO:0051537">
    <property type="term" value="F:2 iron, 2 sulfur cluster binding"/>
    <property type="evidence" value="ECO:0007669"/>
    <property type="project" value="UniProtKB-UniRule"/>
</dbReference>
<keyword evidence="12" id="KW-1185">Reference proteome</keyword>
<dbReference type="Pfam" id="PF09360">
    <property type="entry name" value="zf-CDGSH"/>
    <property type="match status" value="1"/>
</dbReference>
<keyword evidence="8 9" id="KW-0472">Membrane</keyword>
<dbReference type="GO" id="GO:0005789">
    <property type="term" value="C:endoplasmic reticulum membrane"/>
    <property type="evidence" value="ECO:0007669"/>
    <property type="project" value="UniProtKB-SubCell"/>
</dbReference>
<keyword evidence="5 9" id="KW-1133">Transmembrane helix</keyword>
<evidence type="ECO:0000256" key="9">
    <source>
        <dbReference type="RuleBase" id="RU369084"/>
    </source>
</evidence>
<dbReference type="AlphaFoldDB" id="A0AAD9VFJ5"/>
<reference evidence="11" key="1">
    <citation type="journal article" date="2023" name="G3 (Bethesda)">
        <title>Whole genome assembly and annotation of the endangered Caribbean coral Acropora cervicornis.</title>
        <authorList>
            <person name="Selwyn J.D."/>
            <person name="Vollmer S.V."/>
        </authorList>
    </citation>
    <scope>NUCLEOTIDE SEQUENCE</scope>
    <source>
        <strain evidence="11">K2</strain>
    </source>
</reference>
<feature type="transmembrane region" description="Helical" evidence="9">
    <location>
        <begin position="36"/>
        <end position="58"/>
    </location>
</feature>
<accession>A0AAD9VFJ5</accession>
<evidence type="ECO:0000259" key="10">
    <source>
        <dbReference type="SMART" id="SM00704"/>
    </source>
</evidence>
<dbReference type="InterPro" id="IPR019610">
    <property type="entry name" value="FeS-contain_mitoNEET_N"/>
</dbReference>
<comment type="caution">
    <text evidence="11">The sequence shown here is derived from an EMBL/GenBank/DDBJ whole genome shotgun (WGS) entry which is preliminary data.</text>
</comment>
<evidence type="ECO:0000256" key="3">
    <source>
        <dbReference type="ARBA" id="ARBA00022714"/>
    </source>
</evidence>
<dbReference type="Pfam" id="PF10660">
    <property type="entry name" value="MitoNEET_N"/>
    <property type="match status" value="1"/>
</dbReference>
<proteinExistence type="inferred from homology"/>
<dbReference type="InterPro" id="IPR045131">
    <property type="entry name" value="CISD1/2"/>
</dbReference>
<name>A0AAD9VFJ5_ACRCE</name>
<keyword evidence="9" id="KW-0256">Endoplasmic reticulum</keyword>
<dbReference type="SMART" id="SM00704">
    <property type="entry name" value="ZnF_CDGSH"/>
    <property type="match status" value="1"/>
</dbReference>
<gene>
    <name evidence="11" type="ORF">P5673_001698</name>
</gene>
<reference evidence="11" key="2">
    <citation type="journal article" date="2023" name="Science">
        <title>Genomic signatures of disease resistance in endangered staghorn corals.</title>
        <authorList>
            <person name="Vollmer S.V."/>
            <person name="Selwyn J.D."/>
            <person name="Despard B.A."/>
            <person name="Roesel C.L."/>
        </authorList>
    </citation>
    <scope>NUCLEOTIDE SEQUENCE</scope>
    <source>
        <strain evidence="11">K2</strain>
    </source>
</reference>
<evidence type="ECO:0000256" key="1">
    <source>
        <dbReference type="ARBA" id="ARBA00004167"/>
    </source>
</evidence>
<evidence type="ECO:0000256" key="2">
    <source>
        <dbReference type="ARBA" id="ARBA00022692"/>
    </source>
</evidence>
<keyword evidence="3 9" id="KW-0001">2Fe-2S</keyword>
<comment type="subcellular location">
    <subcellularLocation>
        <location evidence="9">Endoplasmic reticulum membrane</location>
        <topology evidence="9">Single-pass membrane protein</topology>
    </subcellularLocation>
    <subcellularLocation>
        <location evidence="1">Membrane</location>
        <topology evidence="1">Single-pass membrane protein</topology>
    </subcellularLocation>
</comment>
<evidence type="ECO:0000313" key="12">
    <source>
        <dbReference type="Proteomes" id="UP001249851"/>
    </source>
</evidence>
<sequence length="138" mass="15363">MEVLSRAVKIQLPNYLKALPVPSTFGGFTKLSSNEWVQLVPFVVTTSVVVYLVVSAFLPSSSKPPKKPDEDWVNKTILKDKEKVADIIEIEDLGDKTVYCRCWKSKKFPLCDGSHNQHNKETGDNVGPLVLKRATTSS</sequence>
<organism evidence="11 12">
    <name type="scientific">Acropora cervicornis</name>
    <name type="common">Staghorn coral</name>
    <dbReference type="NCBI Taxonomy" id="6130"/>
    <lineage>
        <taxon>Eukaryota</taxon>
        <taxon>Metazoa</taxon>
        <taxon>Cnidaria</taxon>
        <taxon>Anthozoa</taxon>
        <taxon>Hexacorallia</taxon>
        <taxon>Scleractinia</taxon>
        <taxon>Astrocoeniina</taxon>
        <taxon>Acroporidae</taxon>
        <taxon>Acropora</taxon>
    </lineage>
</organism>
<evidence type="ECO:0000256" key="6">
    <source>
        <dbReference type="ARBA" id="ARBA00023004"/>
    </source>
</evidence>
<evidence type="ECO:0000256" key="7">
    <source>
        <dbReference type="ARBA" id="ARBA00023014"/>
    </source>
</evidence>
<dbReference type="EMBL" id="JARQWQ010000003">
    <property type="protein sequence ID" value="KAK2572718.1"/>
    <property type="molecule type" value="Genomic_DNA"/>
</dbReference>
<evidence type="ECO:0000256" key="4">
    <source>
        <dbReference type="ARBA" id="ARBA00022723"/>
    </source>
</evidence>
<comment type="similarity">
    <text evidence="9">Belongs to the CISD protein family. CISD2 subfamily.</text>
</comment>
<dbReference type="InterPro" id="IPR042216">
    <property type="entry name" value="MitoNEET_CISD"/>
</dbReference>
<keyword evidence="2 9" id="KW-0812">Transmembrane</keyword>
<protein>
    <recommendedName>
        <fullName evidence="9">CDGSH iron-sulfur domain-containing protein 2 homologue</fullName>
    </recommendedName>
</protein>
<dbReference type="PANTHER" id="PTHR13680">
    <property type="entry name" value="CDGSH IRON-SULFUR DOMAIN-CONTAINING PROTEIN 1"/>
    <property type="match status" value="1"/>
</dbReference>
<evidence type="ECO:0000256" key="5">
    <source>
        <dbReference type="ARBA" id="ARBA00022989"/>
    </source>
</evidence>
<dbReference type="GO" id="GO:0010506">
    <property type="term" value="P:regulation of autophagy"/>
    <property type="evidence" value="ECO:0007669"/>
    <property type="project" value="UniProtKB-UniRule"/>
</dbReference>
<dbReference type="InterPro" id="IPR018967">
    <property type="entry name" value="FeS-contain_CDGSH-typ"/>
</dbReference>
<keyword evidence="6 9" id="KW-0408">Iron</keyword>
<keyword evidence="7 9" id="KW-0411">Iron-sulfur</keyword>
<comment type="cofactor">
    <cofactor evidence="9">
        <name>[2Fe-2S] cluster</name>
        <dbReference type="ChEBI" id="CHEBI:190135"/>
    </cofactor>
    <text evidence="9">Binds 1 [2Fe-2S] cluster.</text>
</comment>
<dbReference type="Proteomes" id="UP001249851">
    <property type="component" value="Unassembled WGS sequence"/>
</dbReference>
<dbReference type="GO" id="GO:0046872">
    <property type="term" value="F:metal ion binding"/>
    <property type="evidence" value="ECO:0007669"/>
    <property type="project" value="UniProtKB-UniRule"/>
</dbReference>